<protein>
    <submittedName>
        <fullName evidence="6">AcrR family transcriptional regulator</fullName>
    </submittedName>
</protein>
<dbReference type="InterPro" id="IPR050109">
    <property type="entry name" value="HTH-type_TetR-like_transc_reg"/>
</dbReference>
<dbReference type="InterPro" id="IPR001647">
    <property type="entry name" value="HTH_TetR"/>
</dbReference>
<keyword evidence="2 4" id="KW-0238">DNA-binding</keyword>
<accession>A0ABT6KQM8</accession>
<dbReference type="PROSITE" id="PS01081">
    <property type="entry name" value="HTH_TETR_1"/>
    <property type="match status" value="1"/>
</dbReference>
<sequence length="189" mass="20614">MERMGRWPEDARGRLKHAAIALFTERGFDAVTVGDIAAAAGVTERTFFRYFTDKREALFSSQEEYNALFVNALESSPATQPMALVEDALRGGATFFPDGKREHSRARQAIITSSPALVERESLKRIRLTEALSAGLVARGVPPRTAALAATSGDGAFALAFATWIAEGEDRPFDECLTEALDLLRSLHP</sequence>
<dbReference type="Pfam" id="PF17754">
    <property type="entry name" value="TetR_C_14"/>
    <property type="match status" value="1"/>
</dbReference>
<evidence type="ECO:0000313" key="7">
    <source>
        <dbReference type="Proteomes" id="UP001160142"/>
    </source>
</evidence>
<evidence type="ECO:0000256" key="4">
    <source>
        <dbReference type="PROSITE-ProRule" id="PRU00335"/>
    </source>
</evidence>
<dbReference type="EMBL" id="JARXVQ010000001">
    <property type="protein sequence ID" value="MDH6182283.1"/>
    <property type="molecule type" value="Genomic_DNA"/>
</dbReference>
<dbReference type="SUPFAM" id="SSF46689">
    <property type="entry name" value="Homeodomain-like"/>
    <property type="match status" value="1"/>
</dbReference>
<comment type="caution">
    <text evidence="6">The sequence shown here is derived from an EMBL/GenBank/DDBJ whole genome shotgun (WGS) entry which is preliminary data.</text>
</comment>
<organism evidence="6 7">
    <name type="scientific">Antiquaquibacter oligotrophicus</name>
    <dbReference type="NCBI Taxonomy" id="2880260"/>
    <lineage>
        <taxon>Bacteria</taxon>
        <taxon>Bacillati</taxon>
        <taxon>Actinomycetota</taxon>
        <taxon>Actinomycetes</taxon>
        <taxon>Micrococcales</taxon>
        <taxon>Microbacteriaceae</taxon>
        <taxon>Antiquaquibacter</taxon>
    </lineage>
</organism>
<dbReference type="PANTHER" id="PTHR30055:SF238">
    <property type="entry name" value="MYCOFACTOCIN BIOSYNTHESIS TRANSCRIPTIONAL REGULATOR MFTR-RELATED"/>
    <property type="match status" value="1"/>
</dbReference>
<keyword evidence="7" id="KW-1185">Reference proteome</keyword>
<dbReference type="InterPro" id="IPR009057">
    <property type="entry name" value="Homeodomain-like_sf"/>
</dbReference>
<proteinExistence type="predicted"/>
<dbReference type="PANTHER" id="PTHR30055">
    <property type="entry name" value="HTH-TYPE TRANSCRIPTIONAL REGULATOR RUTR"/>
    <property type="match status" value="1"/>
</dbReference>
<name>A0ABT6KQM8_9MICO</name>
<dbReference type="PRINTS" id="PR00455">
    <property type="entry name" value="HTHTETR"/>
</dbReference>
<evidence type="ECO:0000259" key="5">
    <source>
        <dbReference type="PROSITE" id="PS50977"/>
    </source>
</evidence>
<feature type="DNA-binding region" description="H-T-H motif" evidence="4">
    <location>
        <begin position="32"/>
        <end position="51"/>
    </location>
</feature>
<evidence type="ECO:0000256" key="2">
    <source>
        <dbReference type="ARBA" id="ARBA00023125"/>
    </source>
</evidence>
<feature type="domain" description="HTH tetR-type" evidence="5">
    <location>
        <begin position="9"/>
        <end position="69"/>
    </location>
</feature>
<reference evidence="6 7" key="1">
    <citation type="submission" date="2023-04" db="EMBL/GenBank/DDBJ databases">
        <title>Genome Encyclopedia of Bacteria and Archaea VI: Functional Genomics of Type Strains.</title>
        <authorList>
            <person name="Whitman W."/>
        </authorList>
    </citation>
    <scope>NUCLEOTIDE SEQUENCE [LARGE SCALE GENOMIC DNA]</scope>
    <source>
        <strain evidence="6 7">SG_E_30_P1</strain>
    </source>
</reference>
<dbReference type="PROSITE" id="PS50977">
    <property type="entry name" value="HTH_TETR_2"/>
    <property type="match status" value="1"/>
</dbReference>
<evidence type="ECO:0000313" key="6">
    <source>
        <dbReference type="EMBL" id="MDH6182283.1"/>
    </source>
</evidence>
<dbReference type="Pfam" id="PF00440">
    <property type="entry name" value="TetR_N"/>
    <property type="match status" value="1"/>
</dbReference>
<dbReference type="Gene3D" id="1.10.357.10">
    <property type="entry name" value="Tetracycline Repressor, domain 2"/>
    <property type="match status" value="1"/>
</dbReference>
<keyword evidence="3" id="KW-0804">Transcription</keyword>
<dbReference type="InterPro" id="IPR041347">
    <property type="entry name" value="MftR_C"/>
</dbReference>
<gene>
    <name evidence="6" type="ORF">M2152_002465</name>
</gene>
<evidence type="ECO:0000256" key="1">
    <source>
        <dbReference type="ARBA" id="ARBA00023015"/>
    </source>
</evidence>
<dbReference type="Proteomes" id="UP001160142">
    <property type="component" value="Unassembled WGS sequence"/>
</dbReference>
<dbReference type="InterPro" id="IPR023772">
    <property type="entry name" value="DNA-bd_HTH_TetR-type_CS"/>
</dbReference>
<evidence type="ECO:0000256" key="3">
    <source>
        <dbReference type="ARBA" id="ARBA00023163"/>
    </source>
</evidence>
<keyword evidence="1" id="KW-0805">Transcription regulation</keyword>